<dbReference type="KEGG" id="mama:GII36_02330"/>
<name>A0A857MJD0_9BACT</name>
<dbReference type="Pfam" id="PF17479">
    <property type="entry name" value="DUF3048_C"/>
    <property type="match status" value="1"/>
</dbReference>
<organism evidence="4 5">
    <name type="scientific">Candidatus Mycosynbacter amalyticus</name>
    <dbReference type="NCBI Taxonomy" id="2665156"/>
    <lineage>
        <taxon>Bacteria</taxon>
        <taxon>Candidatus Saccharimonadota</taxon>
        <taxon>Candidatus Saccharimonadota incertae sedis</taxon>
        <taxon>Candidatus Mycosynbacter</taxon>
    </lineage>
</organism>
<dbReference type="SUPFAM" id="SSF159774">
    <property type="entry name" value="YerB-like"/>
    <property type="match status" value="1"/>
</dbReference>
<evidence type="ECO:0000259" key="3">
    <source>
        <dbReference type="Pfam" id="PF17479"/>
    </source>
</evidence>
<dbReference type="RefSeq" id="WP_260764169.1">
    <property type="nucleotide sequence ID" value="NZ_CP045921.1"/>
</dbReference>
<evidence type="ECO:0000313" key="5">
    <source>
        <dbReference type="Proteomes" id="UP001059824"/>
    </source>
</evidence>
<proteinExistence type="predicted"/>
<dbReference type="EMBL" id="CP045921">
    <property type="protein sequence ID" value="QHN42684.1"/>
    <property type="molecule type" value="Genomic_DNA"/>
</dbReference>
<dbReference type="Pfam" id="PF11258">
    <property type="entry name" value="DUF3048"/>
    <property type="match status" value="1"/>
</dbReference>
<feature type="transmembrane region" description="Helical" evidence="1">
    <location>
        <begin position="20"/>
        <end position="42"/>
    </location>
</feature>
<reference evidence="4" key="1">
    <citation type="journal article" date="2021" name="Nat. Microbiol.">
        <title>Cocultivation of an ultrasmall environmental parasitic bacterium with lytic ability against bacteria associated with wastewater foams.</title>
        <authorList>
            <person name="Batinovic S."/>
            <person name="Rose J.J.A."/>
            <person name="Ratcliffe J."/>
            <person name="Seviour R.J."/>
            <person name="Petrovski S."/>
        </authorList>
    </citation>
    <scope>NUCLEOTIDE SEQUENCE</scope>
    <source>
        <strain evidence="4">JR1</strain>
    </source>
</reference>
<keyword evidence="1" id="KW-0812">Transmembrane</keyword>
<evidence type="ECO:0000313" key="4">
    <source>
        <dbReference type="EMBL" id="QHN42684.1"/>
    </source>
</evidence>
<evidence type="ECO:0000259" key="2">
    <source>
        <dbReference type="Pfam" id="PF11258"/>
    </source>
</evidence>
<keyword evidence="1" id="KW-1133">Transmembrane helix</keyword>
<dbReference type="InterPro" id="IPR035328">
    <property type="entry name" value="DUF3048_C"/>
</dbReference>
<protein>
    <submittedName>
        <fullName evidence="4">DUF3048 domain-containing protein</fullName>
    </submittedName>
</protein>
<sequence>MDAHKHAQALTAWMVEHKKVTALAAGVALVMAAGLISFTIFYQKPVAEISVPLTHAVPKKPVVSAKYYSPLTGLELPDDASTKGNITAIMIENSPDARPQSGLQQADTVYEAIAEGGITRFAALYQQQRPELIGPVRSLRMYYLDWITPYDAGIAHVGGSLFALQEVRNGTHKDLDQFFNSGTYWRATDRYAPHNVYTSFARLDGLNASRGYNQSNAQAIPRGDTPIAGATANQVNVTMSGPTYNSSWQYDAGSNTYLRSHAGKPHIDREKGQISTQVLVVLKQQMDTVMEDGWRENYHTSGTGDAVVISGGKAVEVTWHKENMQKQMFFTNKADGKEFPLPRGKTWISAVPVNDGGGVSWQ</sequence>
<accession>A0A857MJD0</accession>
<dbReference type="Proteomes" id="UP001059824">
    <property type="component" value="Chromosome"/>
</dbReference>
<keyword evidence="5" id="KW-1185">Reference proteome</keyword>
<dbReference type="InterPro" id="IPR021416">
    <property type="entry name" value="DUF3048_N"/>
</dbReference>
<keyword evidence="1" id="KW-0472">Membrane</keyword>
<feature type="domain" description="DUF3048" evidence="2">
    <location>
        <begin position="71"/>
        <end position="212"/>
    </location>
</feature>
<gene>
    <name evidence="4" type="ORF">GII36_02330</name>
</gene>
<dbReference type="Gene3D" id="3.50.90.10">
    <property type="entry name" value="YerB-like"/>
    <property type="match status" value="1"/>
</dbReference>
<dbReference type="InterPro" id="IPR023158">
    <property type="entry name" value="YerB-like_sf"/>
</dbReference>
<evidence type="ECO:0000256" key="1">
    <source>
        <dbReference type="SAM" id="Phobius"/>
    </source>
</evidence>
<feature type="domain" description="DUF3048" evidence="3">
    <location>
        <begin position="236"/>
        <end position="348"/>
    </location>
</feature>
<dbReference type="AlphaFoldDB" id="A0A857MJD0"/>